<dbReference type="InterPro" id="IPR011644">
    <property type="entry name" value="Heme_NO-bd"/>
</dbReference>
<dbReference type="eggNOG" id="KOG4171">
    <property type="taxonomic scope" value="Eukaryota"/>
</dbReference>
<evidence type="ECO:0000313" key="2">
    <source>
        <dbReference type="EMBL" id="EFX75214.1"/>
    </source>
</evidence>
<reference evidence="2 3" key="1">
    <citation type="journal article" date="2011" name="Science">
        <title>The ecoresponsive genome of Daphnia pulex.</title>
        <authorList>
            <person name="Colbourne J.K."/>
            <person name="Pfrender M.E."/>
            <person name="Gilbert D."/>
            <person name="Thomas W.K."/>
            <person name="Tucker A."/>
            <person name="Oakley T.H."/>
            <person name="Tokishita S."/>
            <person name="Aerts A."/>
            <person name="Arnold G.J."/>
            <person name="Basu M.K."/>
            <person name="Bauer D.J."/>
            <person name="Caceres C.E."/>
            <person name="Carmel L."/>
            <person name="Casola C."/>
            <person name="Choi J.H."/>
            <person name="Detter J.C."/>
            <person name="Dong Q."/>
            <person name="Dusheyko S."/>
            <person name="Eads B.D."/>
            <person name="Frohlich T."/>
            <person name="Geiler-Samerotte K.A."/>
            <person name="Gerlach D."/>
            <person name="Hatcher P."/>
            <person name="Jogdeo S."/>
            <person name="Krijgsveld J."/>
            <person name="Kriventseva E.V."/>
            <person name="Kultz D."/>
            <person name="Laforsch C."/>
            <person name="Lindquist E."/>
            <person name="Lopez J."/>
            <person name="Manak J.R."/>
            <person name="Muller J."/>
            <person name="Pangilinan J."/>
            <person name="Patwardhan R.P."/>
            <person name="Pitluck S."/>
            <person name="Pritham E.J."/>
            <person name="Rechtsteiner A."/>
            <person name="Rho M."/>
            <person name="Rogozin I.B."/>
            <person name="Sakarya O."/>
            <person name="Salamov A."/>
            <person name="Schaack S."/>
            <person name="Shapiro H."/>
            <person name="Shiga Y."/>
            <person name="Skalitzky C."/>
            <person name="Smith Z."/>
            <person name="Souvorov A."/>
            <person name="Sung W."/>
            <person name="Tang Z."/>
            <person name="Tsuchiya D."/>
            <person name="Tu H."/>
            <person name="Vos H."/>
            <person name="Wang M."/>
            <person name="Wolf Y.I."/>
            <person name="Yamagata H."/>
            <person name="Yamada T."/>
            <person name="Ye Y."/>
            <person name="Shaw J.R."/>
            <person name="Andrews J."/>
            <person name="Crease T.J."/>
            <person name="Tang H."/>
            <person name="Lucas S.M."/>
            <person name="Robertson H.M."/>
            <person name="Bork P."/>
            <person name="Koonin E.V."/>
            <person name="Zdobnov E.M."/>
            <person name="Grigoriev I.V."/>
            <person name="Lynch M."/>
            <person name="Boore J.L."/>
        </authorList>
    </citation>
    <scope>NUCLEOTIDE SEQUENCE [LARGE SCALE GENOMIC DNA]</scope>
</reference>
<dbReference type="InParanoid" id="E9GYS8"/>
<dbReference type="PhylomeDB" id="E9GYS8"/>
<gene>
    <name evidence="2" type="ORF">DAPPUDRAFT_250539</name>
</gene>
<evidence type="ECO:0000259" key="1">
    <source>
        <dbReference type="Pfam" id="PF07700"/>
    </source>
</evidence>
<dbReference type="InterPro" id="IPR038158">
    <property type="entry name" value="H-NOX_domain_sf"/>
</dbReference>
<dbReference type="InterPro" id="IPR024096">
    <property type="entry name" value="NO_sig/Golgi_transp_ligand-bd"/>
</dbReference>
<feature type="domain" description="Heme NO-binding" evidence="1">
    <location>
        <begin position="11"/>
        <end position="90"/>
    </location>
</feature>
<dbReference type="OrthoDB" id="1890790at2759"/>
<evidence type="ECO:0000313" key="3">
    <source>
        <dbReference type="Proteomes" id="UP000000305"/>
    </source>
</evidence>
<dbReference type="EMBL" id="GL732576">
    <property type="protein sequence ID" value="EFX75214.1"/>
    <property type="molecule type" value="Genomic_DNA"/>
</dbReference>
<dbReference type="Gene3D" id="3.90.1520.10">
    <property type="entry name" value="H-NOX domain"/>
    <property type="match status" value="1"/>
</dbReference>
<dbReference type="HOGENOM" id="CLU_2017522_0_0_1"/>
<dbReference type="KEGG" id="dpx:DAPPUDRAFT_250539"/>
<accession>E9GYS8</accession>
<dbReference type="SUPFAM" id="SSF111126">
    <property type="entry name" value="Ligand-binding domain in the NO signalling and Golgi transport"/>
    <property type="match status" value="1"/>
</dbReference>
<organism evidence="2 3">
    <name type="scientific">Daphnia pulex</name>
    <name type="common">Water flea</name>
    <dbReference type="NCBI Taxonomy" id="6669"/>
    <lineage>
        <taxon>Eukaryota</taxon>
        <taxon>Metazoa</taxon>
        <taxon>Ecdysozoa</taxon>
        <taxon>Arthropoda</taxon>
        <taxon>Crustacea</taxon>
        <taxon>Branchiopoda</taxon>
        <taxon>Diplostraca</taxon>
        <taxon>Cladocera</taxon>
        <taxon>Anomopoda</taxon>
        <taxon>Daphniidae</taxon>
        <taxon>Daphnia</taxon>
    </lineage>
</organism>
<dbReference type="Proteomes" id="UP000000305">
    <property type="component" value="Unassembled WGS sequence"/>
</dbReference>
<dbReference type="GO" id="GO:0020037">
    <property type="term" value="F:heme binding"/>
    <property type="evidence" value="ECO:0007669"/>
    <property type="project" value="InterPro"/>
</dbReference>
<dbReference type="PANTHER" id="PTHR45655">
    <property type="entry name" value="GUANYLATE CYCLASE SOLUBLE SUBUNIT BETA-2"/>
    <property type="match status" value="1"/>
</dbReference>
<proteinExistence type="predicted"/>
<protein>
    <recommendedName>
        <fullName evidence="1">Heme NO-binding domain-containing protein</fullName>
    </recommendedName>
</protein>
<dbReference type="STRING" id="6669.E9GYS8"/>
<dbReference type="PANTHER" id="PTHR45655:SF5">
    <property type="entry name" value="SOLUBLE GUANYLATE CYCLASE 89DA-RELATED"/>
    <property type="match status" value="1"/>
</dbReference>
<sequence length="123" mass="14433">MPPESLFDVLLLKLEYGEETWLAILESVGYRNAVFRTHHIYPDELIMKLADAAVTLDANGSTRQDFLRFFGRCFVRYFSHYGYEKFIKILLWDGEKIFVVNIHARTFLEDFSKNRCVVESLDA</sequence>
<name>E9GYS8_DAPPU</name>
<dbReference type="AlphaFoldDB" id="E9GYS8"/>
<keyword evidence="3" id="KW-1185">Reference proteome</keyword>
<dbReference type="Pfam" id="PF07700">
    <property type="entry name" value="HNOB"/>
    <property type="match status" value="1"/>
</dbReference>